<feature type="domain" description="M23ase beta-sheet core" evidence="3">
    <location>
        <begin position="283"/>
        <end position="376"/>
    </location>
</feature>
<dbReference type="RefSeq" id="WP_377333924.1">
    <property type="nucleotide sequence ID" value="NZ_JBHSGB010000010.1"/>
</dbReference>
<dbReference type="InterPro" id="IPR011055">
    <property type="entry name" value="Dup_hybrid_motif"/>
</dbReference>
<proteinExistence type="predicted"/>
<dbReference type="PANTHER" id="PTHR21666:SF270">
    <property type="entry name" value="MUREIN HYDROLASE ACTIVATOR ENVC"/>
    <property type="match status" value="1"/>
</dbReference>
<dbReference type="EMBL" id="JBHSGB010000010">
    <property type="protein sequence ID" value="MFC4655424.1"/>
    <property type="molecule type" value="Genomic_DNA"/>
</dbReference>
<dbReference type="Gene3D" id="6.10.250.3150">
    <property type="match status" value="1"/>
</dbReference>
<dbReference type="GO" id="GO:0016787">
    <property type="term" value="F:hydrolase activity"/>
    <property type="evidence" value="ECO:0007669"/>
    <property type="project" value="UniProtKB-KW"/>
</dbReference>
<dbReference type="InterPro" id="IPR050570">
    <property type="entry name" value="Cell_wall_metabolism_enzyme"/>
</dbReference>
<sequence>MQKSFRHAMTQQSLALLCCFGLLAPAAAQQQQEVQQELNQLKDQIQQTEKELKQQQQAFSKAQELLKSADQSLAKLAAALRSSQQRLAELNQQQQQLELQQQQLQQEFERQKSLLSQQLRGAFVAGQHDYSKLLLNLNDQQQLERVLTYYQYLNKARTTALTGLSTTATELKQVQQELQVRTEQQQQAQRELEEQQTDLQQARVSQQASVKKIQAFLVSNKQQLDYLKQNEQSLQSTLSKLKAAALAAKQRLDIPKTKGNLPWPVRGDILQSYGEQRLAGVSSRGILIAAAEGTQVKTVAAGQVLYADWLKGYGWVIIVDHGSGIMSLYGHNQALLKKPGDAVLAGEAVALVGASGGQTQSGLYFEIRQKGSAINPVSWLQKKAGS</sequence>
<dbReference type="Pfam" id="PF01551">
    <property type="entry name" value="Peptidase_M23"/>
    <property type="match status" value="1"/>
</dbReference>
<dbReference type="SUPFAM" id="SSF51261">
    <property type="entry name" value="Duplicated hybrid motif"/>
    <property type="match status" value="1"/>
</dbReference>
<dbReference type="CDD" id="cd12797">
    <property type="entry name" value="M23_peptidase"/>
    <property type="match status" value="1"/>
</dbReference>
<keyword evidence="1" id="KW-0175">Coiled coil</keyword>
<accession>A0ABV9JMM7</accession>
<evidence type="ECO:0000256" key="1">
    <source>
        <dbReference type="SAM" id="Coils"/>
    </source>
</evidence>
<dbReference type="PANTHER" id="PTHR21666">
    <property type="entry name" value="PEPTIDASE-RELATED"/>
    <property type="match status" value="1"/>
</dbReference>
<dbReference type="Gene3D" id="2.70.70.10">
    <property type="entry name" value="Glucose Permease (Domain IIA)"/>
    <property type="match status" value="1"/>
</dbReference>
<protein>
    <submittedName>
        <fullName evidence="4">Murein hydrolase activator EnvC family protein</fullName>
    </submittedName>
</protein>
<evidence type="ECO:0000256" key="2">
    <source>
        <dbReference type="SAM" id="SignalP"/>
    </source>
</evidence>
<dbReference type="InterPro" id="IPR016047">
    <property type="entry name" value="M23ase_b-sheet_dom"/>
</dbReference>
<evidence type="ECO:0000313" key="4">
    <source>
        <dbReference type="EMBL" id="MFC4655424.1"/>
    </source>
</evidence>
<feature type="coiled-coil region" evidence="1">
    <location>
        <begin position="171"/>
        <end position="205"/>
    </location>
</feature>
<organism evidence="4 5">
    <name type="scientific">Rheinheimera marina</name>
    <dbReference type="NCBI Taxonomy" id="1774958"/>
    <lineage>
        <taxon>Bacteria</taxon>
        <taxon>Pseudomonadati</taxon>
        <taxon>Pseudomonadota</taxon>
        <taxon>Gammaproteobacteria</taxon>
        <taxon>Chromatiales</taxon>
        <taxon>Chromatiaceae</taxon>
        <taxon>Rheinheimera</taxon>
    </lineage>
</organism>
<keyword evidence="4" id="KW-0378">Hydrolase</keyword>
<keyword evidence="2" id="KW-0732">Signal</keyword>
<evidence type="ECO:0000259" key="3">
    <source>
        <dbReference type="Pfam" id="PF01551"/>
    </source>
</evidence>
<feature type="chain" id="PRO_5045692097" evidence="2">
    <location>
        <begin position="29"/>
        <end position="386"/>
    </location>
</feature>
<name>A0ABV9JMM7_9GAMM</name>
<feature type="coiled-coil region" evidence="1">
    <location>
        <begin position="24"/>
        <end position="114"/>
    </location>
</feature>
<reference evidence="5" key="1">
    <citation type="journal article" date="2019" name="Int. J. Syst. Evol. Microbiol.">
        <title>The Global Catalogue of Microorganisms (GCM) 10K type strain sequencing project: providing services to taxonomists for standard genome sequencing and annotation.</title>
        <authorList>
            <consortium name="The Broad Institute Genomics Platform"/>
            <consortium name="The Broad Institute Genome Sequencing Center for Infectious Disease"/>
            <person name="Wu L."/>
            <person name="Ma J."/>
        </authorList>
    </citation>
    <scope>NUCLEOTIDE SEQUENCE [LARGE SCALE GENOMIC DNA]</scope>
    <source>
        <strain evidence="5">DT28</strain>
    </source>
</reference>
<dbReference type="Proteomes" id="UP001595962">
    <property type="component" value="Unassembled WGS sequence"/>
</dbReference>
<keyword evidence="5" id="KW-1185">Reference proteome</keyword>
<evidence type="ECO:0000313" key="5">
    <source>
        <dbReference type="Proteomes" id="UP001595962"/>
    </source>
</evidence>
<comment type="caution">
    <text evidence="4">The sequence shown here is derived from an EMBL/GenBank/DDBJ whole genome shotgun (WGS) entry which is preliminary data.</text>
</comment>
<gene>
    <name evidence="4" type="ORF">ACFO3I_10410</name>
</gene>
<feature type="signal peptide" evidence="2">
    <location>
        <begin position="1"/>
        <end position="28"/>
    </location>
</feature>